<dbReference type="AlphaFoldDB" id="A0A0D2JRI2"/>
<sequence>MDGRLLSQRINLVRPWLKKKFGGPVSKVSLDAHLGCPNRDGALGTKGCIFCPPAGAGKGEHQATLEEQLKKGITKLHQSALYRKKPIPHILAYFQAYTSTHAACDHLKTIYNQALSHEEIEGLIISTRPDCLGEPRWQLLRELRQKKSLLWLELGLQSADDKTLQAISRGHDLNCFHEAVEKARSLEIPVVAHVILGLPGETREQTTKTADYLAQINIWGVKMHNLMVLEHTALAREWQNGGFIPWTREQWVQAAVLFLAHLSPQTLVHRLSADPGPDLLLAPDWVRNKDKNLNSLGQEMARQDIRQGDKCLVRAQIF</sequence>
<dbReference type="RefSeq" id="WP_052515371.1">
    <property type="nucleotide sequence ID" value="NZ_AZAC01000034.1"/>
</dbReference>
<dbReference type="SFLD" id="SFLDS00029">
    <property type="entry name" value="Radical_SAM"/>
    <property type="match status" value="1"/>
</dbReference>
<dbReference type="FunCoup" id="A0A0D2JRI2">
    <property type="interactions" value="119"/>
</dbReference>
<keyword evidence="3" id="KW-0949">S-adenosyl-L-methionine</keyword>
<dbReference type="SFLD" id="SFLDG01091">
    <property type="entry name" value="uncharacterized_CHP01210-like"/>
    <property type="match status" value="1"/>
</dbReference>
<dbReference type="EMBL" id="AZAC01000034">
    <property type="protein sequence ID" value="KIX12090.1"/>
    <property type="molecule type" value="Genomic_DNA"/>
</dbReference>
<evidence type="ECO:0000256" key="4">
    <source>
        <dbReference type="ARBA" id="ARBA00022723"/>
    </source>
</evidence>
<dbReference type="GO" id="GO:0003824">
    <property type="term" value="F:catalytic activity"/>
    <property type="evidence" value="ECO:0007669"/>
    <property type="project" value="InterPro"/>
</dbReference>
<comment type="caution">
    <text evidence="8">The sequence shown here is derived from an EMBL/GenBank/DDBJ whole genome shotgun (WGS) entry which is preliminary data.</text>
</comment>
<dbReference type="InterPro" id="IPR032432">
    <property type="entry name" value="Radical_SAM_C"/>
</dbReference>
<gene>
    <name evidence="8" type="ORF">X474_19880</name>
</gene>
<dbReference type="Gene3D" id="3.30.750.200">
    <property type="match status" value="1"/>
</dbReference>
<keyword evidence="2" id="KW-0004">4Fe-4S</keyword>
<dbReference type="SFLD" id="SFLDG01082">
    <property type="entry name" value="B12-binding_domain_containing"/>
    <property type="match status" value="1"/>
</dbReference>
<reference evidence="8 9" key="1">
    <citation type="submission" date="2013-11" db="EMBL/GenBank/DDBJ databases">
        <title>Metagenomic analysis of a methanogenic consortium involved in long chain n-alkane degradation.</title>
        <authorList>
            <person name="Davidova I.A."/>
            <person name="Callaghan A.V."/>
            <person name="Wawrik B."/>
            <person name="Pruitt S."/>
            <person name="Marks C."/>
            <person name="Duncan K.E."/>
            <person name="Suflita J.M."/>
        </authorList>
    </citation>
    <scope>NUCLEOTIDE SEQUENCE [LARGE SCALE GENOMIC DNA]</scope>
    <source>
        <strain evidence="8 9">SPR</strain>
    </source>
</reference>
<proteinExistence type="predicted"/>
<dbReference type="InterPro" id="IPR007197">
    <property type="entry name" value="rSAM"/>
</dbReference>
<evidence type="ECO:0000256" key="1">
    <source>
        <dbReference type="ARBA" id="ARBA00001966"/>
    </source>
</evidence>
<keyword evidence="5" id="KW-0408">Iron</keyword>
<dbReference type="InterPro" id="IPR058240">
    <property type="entry name" value="rSAM_sf"/>
</dbReference>
<evidence type="ECO:0000256" key="3">
    <source>
        <dbReference type="ARBA" id="ARBA00022691"/>
    </source>
</evidence>
<dbReference type="InterPro" id="IPR039661">
    <property type="entry name" value="ELP3"/>
</dbReference>
<evidence type="ECO:0000256" key="2">
    <source>
        <dbReference type="ARBA" id="ARBA00022485"/>
    </source>
</evidence>
<dbReference type="GO" id="GO:0051539">
    <property type="term" value="F:4 iron, 4 sulfur cluster binding"/>
    <property type="evidence" value="ECO:0007669"/>
    <property type="project" value="UniProtKB-KW"/>
</dbReference>
<organism evidence="8 9">
    <name type="scientific">Dethiosulfatarculus sandiegensis</name>
    <dbReference type="NCBI Taxonomy" id="1429043"/>
    <lineage>
        <taxon>Bacteria</taxon>
        <taxon>Pseudomonadati</taxon>
        <taxon>Thermodesulfobacteriota</taxon>
        <taxon>Desulfarculia</taxon>
        <taxon>Desulfarculales</taxon>
        <taxon>Desulfarculaceae</taxon>
        <taxon>Dethiosulfatarculus</taxon>
    </lineage>
</organism>
<dbReference type="PANTHER" id="PTHR11135:SF1">
    <property type="entry name" value="PROTEIN YHCC"/>
    <property type="match status" value="1"/>
</dbReference>
<name>A0A0D2JRI2_9BACT</name>
<keyword evidence="4" id="KW-0479">Metal-binding</keyword>
<evidence type="ECO:0000259" key="7">
    <source>
        <dbReference type="PROSITE" id="PS51918"/>
    </source>
</evidence>
<dbReference type="STRING" id="1429043.X474_19880"/>
<accession>A0A0D2JRI2</accession>
<evidence type="ECO:0000313" key="9">
    <source>
        <dbReference type="Proteomes" id="UP000032233"/>
    </source>
</evidence>
<dbReference type="InterPro" id="IPR006638">
    <property type="entry name" value="Elp3/MiaA/NifB-like_rSAM"/>
</dbReference>
<dbReference type="InterPro" id="IPR005911">
    <property type="entry name" value="YhcC-like"/>
</dbReference>
<dbReference type="SUPFAM" id="SSF102114">
    <property type="entry name" value="Radical SAM enzymes"/>
    <property type="match status" value="1"/>
</dbReference>
<dbReference type="Proteomes" id="UP000032233">
    <property type="component" value="Unassembled WGS sequence"/>
</dbReference>
<protein>
    <submittedName>
        <fullName evidence="8">Iron-sulfur protein</fullName>
    </submittedName>
</protein>
<dbReference type="PROSITE" id="PS51918">
    <property type="entry name" value="RADICAL_SAM"/>
    <property type="match status" value="1"/>
</dbReference>
<dbReference type="InParanoid" id="A0A0D2JRI2"/>
<dbReference type="PANTHER" id="PTHR11135">
    <property type="entry name" value="HISTONE ACETYLTRANSFERASE-RELATED"/>
    <property type="match status" value="1"/>
</dbReference>
<dbReference type="NCBIfam" id="TIGR01212">
    <property type="entry name" value="TIGR01212 family radical SAM protein"/>
    <property type="match status" value="1"/>
</dbReference>
<comment type="cofactor">
    <cofactor evidence="1">
        <name>[4Fe-4S] cluster</name>
        <dbReference type="ChEBI" id="CHEBI:49883"/>
    </cofactor>
</comment>
<dbReference type="Pfam" id="PF04055">
    <property type="entry name" value="Radical_SAM"/>
    <property type="match status" value="1"/>
</dbReference>
<dbReference type="SMART" id="SM00729">
    <property type="entry name" value="Elp3"/>
    <property type="match status" value="1"/>
</dbReference>
<dbReference type="Pfam" id="PF16199">
    <property type="entry name" value="Radical_SAM_C"/>
    <property type="match status" value="1"/>
</dbReference>
<dbReference type="SFLD" id="SFLDG01086">
    <property type="entry name" value="elongater_protein-like"/>
    <property type="match status" value="1"/>
</dbReference>
<dbReference type="PATRIC" id="fig|1429043.3.peg.4212"/>
<keyword evidence="6" id="KW-0411">Iron-sulfur</keyword>
<dbReference type="GO" id="GO:0046872">
    <property type="term" value="F:metal ion binding"/>
    <property type="evidence" value="ECO:0007669"/>
    <property type="project" value="UniProtKB-KW"/>
</dbReference>
<feature type="domain" description="Radical SAM core" evidence="7">
    <location>
        <begin position="20"/>
        <end position="274"/>
    </location>
</feature>
<evidence type="ECO:0000256" key="6">
    <source>
        <dbReference type="ARBA" id="ARBA00023014"/>
    </source>
</evidence>
<evidence type="ECO:0000313" key="8">
    <source>
        <dbReference type="EMBL" id="KIX12090.1"/>
    </source>
</evidence>
<keyword evidence="9" id="KW-1185">Reference proteome</keyword>
<evidence type="ECO:0000256" key="5">
    <source>
        <dbReference type="ARBA" id="ARBA00023004"/>
    </source>
</evidence>